<evidence type="ECO:0000313" key="2">
    <source>
        <dbReference type="EMBL" id="KAK6974688.1"/>
    </source>
</evidence>
<dbReference type="EMBL" id="JAWWNJ010000181">
    <property type="protein sequence ID" value="KAK6974688.1"/>
    <property type="molecule type" value="Genomic_DNA"/>
</dbReference>
<name>A0AAV9ZAC5_9AGAR</name>
<comment type="caution">
    <text evidence="2">The sequence shown here is derived from an EMBL/GenBank/DDBJ whole genome shotgun (WGS) entry which is preliminary data.</text>
</comment>
<feature type="compositionally biased region" description="Basic residues" evidence="1">
    <location>
        <begin position="414"/>
        <end position="424"/>
    </location>
</feature>
<feature type="compositionally biased region" description="Basic and acidic residues" evidence="1">
    <location>
        <begin position="433"/>
        <end position="448"/>
    </location>
</feature>
<protein>
    <submittedName>
        <fullName evidence="2">Uncharacterized protein</fullName>
    </submittedName>
</protein>
<feature type="region of interest" description="Disordered" evidence="1">
    <location>
        <begin position="397"/>
        <end position="468"/>
    </location>
</feature>
<dbReference type="Proteomes" id="UP001362999">
    <property type="component" value="Unassembled WGS sequence"/>
</dbReference>
<accession>A0AAV9ZAC5</accession>
<feature type="region of interest" description="Disordered" evidence="1">
    <location>
        <begin position="148"/>
        <end position="172"/>
    </location>
</feature>
<gene>
    <name evidence="2" type="ORF">R3P38DRAFT_3239109</name>
</gene>
<keyword evidence="3" id="KW-1185">Reference proteome</keyword>
<proteinExistence type="predicted"/>
<reference evidence="2 3" key="1">
    <citation type="journal article" date="2024" name="J Genomics">
        <title>Draft genome sequencing and assembly of Favolaschia claudopus CIRM-BRFM 2984 isolated from oak limbs.</title>
        <authorList>
            <person name="Navarro D."/>
            <person name="Drula E."/>
            <person name="Chaduli D."/>
            <person name="Cazenave R."/>
            <person name="Ahrendt S."/>
            <person name="Wang J."/>
            <person name="Lipzen A."/>
            <person name="Daum C."/>
            <person name="Barry K."/>
            <person name="Grigoriev I.V."/>
            <person name="Favel A."/>
            <person name="Rosso M.N."/>
            <person name="Martin F."/>
        </authorList>
    </citation>
    <scope>NUCLEOTIDE SEQUENCE [LARGE SCALE GENOMIC DNA]</scope>
    <source>
        <strain evidence="2 3">CIRM-BRFM 2984</strain>
    </source>
</reference>
<feature type="compositionally biased region" description="Pro residues" evidence="1">
    <location>
        <begin position="237"/>
        <end position="251"/>
    </location>
</feature>
<dbReference type="AlphaFoldDB" id="A0AAV9ZAC5"/>
<feature type="region of interest" description="Disordered" evidence="1">
    <location>
        <begin position="214"/>
        <end position="258"/>
    </location>
</feature>
<sequence>MILEALTAVHVTCIQPIGPWVVVGWVGKKARRQSELSEPFSVIDVDDADVERSIYNGADETFKHLARPLPPPGANTHDADSSDYRWTLHTSSLLAHETRKRLHSLLLIPHIDDDTIPAIIMLAKLSSLTILDTAIDTPGIRRYALVPSSSSRSNASFGQQPTHSDSRRRCRERPSPVARIWVKVSHRTAYRRRCVSLLPFPLLPLRHLSRIPTAHPSLPPTHPTSPHIKRGAFRSKTPPPHAQLVSPPPPAFTDASPSDIQSTNLSLIPACNPLPALTPISIFPFTPALLAPNDSPPFRRRYCALAATPTDLNSATPADADILAHAAACSFPRHSALSPRFIFTLNSAFNLAPARLSPLPSPSTPSTTLSTLHAPTNSKLRWKSNAFDHVDYVDSLRPLLPTPAPSRPTTPTSRRAKTRQRARKQINMNQRAAESRARKGNQREKQGEAGEAEIDSQACARSGTSRVDKTSKQSHLFFTCWYRDDERTIERTTIGG</sequence>
<evidence type="ECO:0000313" key="3">
    <source>
        <dbReference type="Proteomes" id="UP001362999"/>
    </source>
</evidence>
<evidence type="ECO:0000256" key="1">
    <source>
        <dbReference type="SAM" id="MobiDB-lite"/>
    </source>
</evidence>
<organism evidence="2 3">
    <name type="scientific">Favolaschia claudopus</name>
    <dbReference type="NCBI Taxonomy" id="2862362"/>
    <lineage>
        <taxon>Eukaryota</taxon>
        <taxon>Fungi</taxon>
        <taxon>Dikarya</taxon>
        <taxon>Basidiomycota</taxon>
        <taxon>Agaricomycotina</taxon>
        <taxon>Agaricomycetes</taxon>
        <taxon>Agaricomycetidae</taxon>
        <taxon>Agaricales</taxon>
        <taxon>Marasmiineae</taxon>
        <taxon>Mycenaceae</taxon>
        <taxon>Favolaschia</taxon>
    </lineage>
</organism>
<feature type="compositionally biased region" description="Polar residues" evidence="1">
    <location>
        <begin position="148"/>
        <end position="163"/>
    </location>
</feature>